<evidence type="ECO:0000256" key="1">
    <source>
        <dbReference type="SAM" id="MobiDB-lite"/>
    </source>
</evidence>
<name>A0A9N7ZDQ3_PLEPL</name>
<feature type="compositionally biased region" description="Gly residues" evidence="1">
    <location>
        <begin position="267"/>
        <end position="278"/>
    </location>
</feature>
<dbReference type="EMBL" id="CADEAL010004489">
    <property type="protein sequence ID" value="CAB1460650.1"/>
    <property type="molecule type" value="Genomic_DNA"/>
</dbReference>
<evidence type="ECO:0000313" key="2">
    <source>
        <dbReference type="EMBL" id="CAB1460650.1"/>
    </source>
</evidence>
<proteinExistence type="predicted"/>
<dbReference type="Proteomes" id="UP001153269">
    <property type="component" value="Unassembled WGS sequence"/>
</dbReference>
<protein>
    <submittedName>
        <fullName evidence="2">Uncharacterized protein</fullName>
    </submittedName>
</protein>
<comment type="caution">
    <text evidence="2">The sequence shown here is derived from an EMBL/GenBank/DDBJ whole genome shotgun (WGS) entry which is preliminary data.</text>
</comment>
<gene>
    <name evidence="2" type="ORF">PLEPLA_LOCUS48501</name>
</gene>
<accession>A0A9N7ZDQ3</accession>
<feature type="region of interest" description="Disordered" evidence="1">
    <location>
        <begin position="258"/>
        <end position="278"/>
    </location>
</feature>
<keyword evidence="3" id="KW-1185">Reference proteome</keyword>
<feature type="region of interest" description="Disordered" evidence="1">
    <location>
        <begin position="1"/>
        <end position="97"/>
    </location>
</feature>
<reference evidence="2" key="1">
    <citation type="submission" date="2020-03" db="EMBL/GenBank/DDBJ databases">
        <authorList>
            <person name="Weist P."/>
        </authorList>
    </citation>
    <scope>NUCLEOTIDE SEQUENCE</scope>
</reference>
<feature type="compositionally biased region" description="Basic and acidic residues" evidence="1">
    <location>
        <begin position="203"/>
        <end position="213"/>
    </location>
</feature>
<feature type="compositionally biased region" description="Basic and acidic residues" evidence="1">
    <location>
        <begin position="228"/>
        <end position="237"/>
    </location>
</feature>
<feature type="region of interest" description="Disordered" evidence="1">
    <location>
        <begin position="194"/>
        <end position="246"/>
    </location>
</feature>
<sequence>MLSPYTRRSEAITAVLEKPKDRDSPSPVSARTPQLHPGGSPVDASQAQGRAGKPSRDSGQGRGGMEPTAREDARGITAPGARATIHQPAAATRRIRPPGVAKLRGLCADGQFRNGGRKCNVDCRGLPFWGTAAPALYVTRPRGAARPGARSVYRRERYDSFHQEMPPGEIAGAVALRDAHTSMHWLSRRAPRAAHRGMIAEQRSQRDGVEARADPAGTLSGAGWADSRPGRGSDRGRPKPGTPGWVWIRPVQSIMYSTGGSCLHGQAGRGGVRLGGRQ</sequence>
<organism evidence="2 3">
    <name type="scientific">Pleuronectes platessa</name>
    <name type="common">European plaice</name>
    <dbReference type="NCBI Taxonomy" id="8262"/>
    <lineage>
        <taxon>Eukaryota</taxon>
        <taxon>Metazoa</taxon>
        <taxon>Chordata</taxon>
        <taxon>Craniata</taxon>
        <taxon>Vertebrata</taxon>
        <taxon>Euteleostomi</taxon>
        <taxon>Actinopterygii</taxon>
        <taxon>Neopterygii</taxon>
        <taxon>Teleostei</taxon>
        <taxon>Neoteleostei</taxon>
        <taxon>Acanthomorphata</taxon>
        <taxon>Carangaria</taxon>
        <taxon>Pleuronectiformes</taxon>
        <taxon>Pleuronectoidei</taxon>
        <taxon>Pleuronectidae</taxon>
        <taxon>Pleuronectes</taxon>
    </lineage>
</organism>
<evidence type="ECO:0000313" key="3">
    <source>
        <dbReference type="Proteomes" id="UP001153269"/>
    </source>
</evidence>
<dbReference type="AlphaFoldDB" id="A0A9N7ZDQ3"/>